<feature type="transmembrane region" description="Helical" evidence="1">
    <location>
        <begin position="260"/>
        <end position="279"/>
    </location>
</feature>
<feature type="transmembrane region" description="Helical" evidence="1">
    <location>
        <begin position="150"/>
        <end position="169"/>
    </location>
</feature>
<proteinExistence type="predicted"/>
<comment type="caution">
    <text evidence="2">The sequence shown here is derived from an EMBL/GenBank/DDBJ whole genome shotgun (WGS) entry which is preliminary data.</text>
</comment>
<evidence type="ECO:0000313" key="3">
    <source>
        <dbReference type="Proteomes" id="UP000319219"/>
    </source>
</evidence>
<feature type="transmembrane region" description="Helical" evidence="1">
    <location>
        <begin position="235"/>
        <end position="254"/>
    </location>
</feature>
<feature type="transmembrane region" description="Helical" evidence="1">
    <location>
        <begin position="175"/>
        <end position="195"/>
    </location>
</feature>
<dbReference type="RefSeq" id="WP_142613959.1">
    <property type="nucleotide sequence ID" value="NZ_VIJZ01000009.1"/>
</dbReference>
<organism evidence="2 3">
    <name type="scientific">Paenibacillus ottowii</name>
    <dbReference type="NCBI Taxonomy" id="2315729"/>
    <lineage>
        <taxon>Bacteria</taxon>
        <taxon>Bacillati</taxon>
        <taxon>Bacillota</taxon>
        <taxon>Bacilli</taxon>
        <taxon>Bacillales</taxon>
        <taxon>Paenibacillaceae</taxon>
        <taxon>Paenibacillus</taxon>
    </lineage>
</organism>
<feature type="transmembrane region" description="Helical" evidence="1">
    <location>
        <begin position="92"/>
        <end position="117"/>
    </location>
</feature>
<sequence>MTSIKLCEILYLKQLRKLTKMEVALFIFLLILIPNGLANATLRLNSLGFKAMMWAILYGIIGFLIQIGISISTSKMEEIRFLWSIGKGNWFLTQYAIVKKIPFLILLLWIVIGQILWGVHQNYIFSMVSGLVLGTLLAEIFWYITVFRKFSGYAISFFFLSMNVVYFILPMSLSVRILTWILLCISMGYIALYFAQRSWAFFLQYHGSKKLSGRRGWLSQCPLLKKELLFIIRRVNLFSFFILALGTEVLNSYIIRESPFILPISSAVLSWFAVDIWAVKSLIIEEKGLLIYKATLFAWKKMLRTKWLILCILNIGIIFMHQWFWGIYLQISPVTLSIQTIWSIFLSTTLISFGMPLGYKFLSIDYLGNYRIKFLGSWVIAMSMLLLLYLHQFHKVFFVAISVMIYIRFILFYKKVS</sequence>
<feature type="transmembrane region" description="Helical" evidence="1">
    <location>
        <begin position="374"/>
        <end position="390"/>
    </location>
</feature>
<keyword evidence="1" id="KW-0472">Membrane</keyword>
<feature type="transmembrane region" description="Helical" evidence="1">
    <location>
        <begin position="307"/>
        <end position="328"/>
    </location>
</feature>
<evidence type="ECO:0000256" key="1">
    <source>
        <dbReference type="SAM" id="Phobius"/>
    </source>
</evidence>
<gene>
    <name evidence="2" type="ORF">FKV70_19885</name>
</gene>
<name>A0ABY3B6A1_9BACL</name>
<feature type="transmembrane region" description="Helical" evidence="1">
    <location>
        <begin position="21"/>
        <end position="40"/>
    </location>
</feature>
<feature type="transmembrane region" description="Helical" evidence="1">
    <location>
        <begin position="52"/>
        <end position="71"/>
    </location>
</feature>
<accession>A0ABY3B6A1</accession>
<keyword evidence="3" id="KW-1185">Reference proteome</keyword>
<feature type="transmembrane region" description="Helical" evidence="1">
    <location>
        <begin position="396"/>
        <end position="413"/>
    </location>
</feature>
<protein>
    <submittedName>
        <fullName evidence="2">Uncharacterized protein</fullName>
    </submittedName>
</protein>
<evidence type="ECO:0000313" key="2">
    <source>
        <dbReference type="EMBL" id="TQR96989.1"/>
    </source>
</evidence>
<keyword evidence="1" id="KW-0812">Transmembrane</keyword>
<feature type="transmembrane region" description="Helical" evidence="1">
    <location>
        <begin position="340"/>
        <end position="362"/>
    </location>
</feature>
<dbReference type="Proteomes" id="UP000319219">
    <property type="component" value="Unassembled WGS sequence"/>
</dbReference>
<reference evidence="2 3" key="1">
    <citation type="submission" date="2019-07" db="EMBL/GenBank/DDBJ databases">
        <title>Paenibacillus ottowii sp. nov. isolated from a fermentation system processing bovine manure.</title>
        <authorList>
            <person name="Velazquez L.F."/>
            <person name="Rajbanshi S."/>
            <person name="Guan S."/>
            <person name="Hinchee M."/>
            <person name="Welsh A."/>
        </authorList>
    </citation>
    <scope>NUCLEOTIDE SEQUENCE [LARGE SCALE GENOMIC DNA]</scope>
    <source>
        <strain evidence="2 3">MS2379</strain>
    </source>
</reference>
<dbReference type="EMBL" id="VIJZ01000009">
    <property type="protein sequence ID" value="TQR96989.1"/>
    <property type="molecule type" value="Genomic_DNA"/>
</dbReference>
<feature type="transmembrane region" description="Helical" evidence="1">
    <location>
        <begin position="123"/>
        <end position="143"/>
    </location>
</feature>
<keyword evidence="1" id="KW-1133">Transmembrane helix</keyword>